<feature type="chain" id="PRO_5009779608" description="Lipoprotein" evidence="1">
    <location>
        <begin position="20"/>
        <end position="150"/>
    </location>
</feature>
<proteinExistence type="predicted"/>
<sequence>MKKLLTVFSAISISSIALTNVISCDSGDIHGLVTYKNEVYVDKNELVGKDDYASVLILIGNDFYINKDLDFELDTRYYDEDGTTTATSSIFKIYDVKKNTEFNSIYTAKITLSNDESVDITKKYLLSLSPHYDGTSAFGFGSIDMVYKNN</sequence>
<dbReference type="AlphaFoldDB" id="A0A0K1P671"/>
<evidence type="ECO:0000256" key="1">
    <source>
        <dbReference type="SAM" id="SignalP"/>
    </source>
</evidence>
<accession>A0A0K1P671</accession>
<evidence type="ECO:0000313" key="2">
    <source>
        <dbReference type="EMBL" id="AKU79679.1"/>
    </source>
</evidence>
<evidence type="ECO:0000313" key="3">
    <source>
        <dbReference type="Proteomes" id="UP000067243"/>
    </source>
</evidence>
<dbReference type="RefSeq" id="WP_075048273.1">
    <property type="nucleotide sequence ID" value="NZ_CP012328.1"/>
</dbReference>
<gene>
    <name evidence="2" type="ORF">STURON_00433</name>
</gene>
<dbReference type="STRING" id="216946.STURO_v1c04310"/>
<keyword evidence="3" id="KW-1185">Reference proteome</keyword>
<organism evidence="2 3">
    <name type="scientific">Spiroplasma turonicum</name>
    <dbReference type="NCBI Taxonomy" id="216946"/>
    <lineage>
        <taxon>Bacteria</taxon>
        <taxon>Bacillati</taxon>
        <taxon>Mycoplasmatota</taxon>
        <taxon>Mollicutes</taxon>
        <taxon>Entomoplasmatales</taxon>
        <taxon>Spiroplasmataceae</taxon>
        <taxon>Spiroplasma</taxon>
    </lineage>
</organism>
<evidence type="ECO:0008006" key="4">
    <source>
        <dbReference type="Google" id="ProtNLM"/>
    </source>
</evidence>
<dbReference type="EMBL" id="CP012328">
    <property type="protein sequence ID" value="AKU79679.1"/>
    <property type="molecule type" value="Genomic_DNA"/>
</dbReference>
<protein>
    <recommendedName>
        <fullName evidence="4">Lipoprotein</fullName>
    </recommendedName>
</protein>
<reference evidence="2 3" key="1">
    <citation type="journal article" date="2015" name="Genome Announc.">
        <title>Complete Genome Sequence of Spiroplasma turonicum Strain Tab4cT, a Parasite of a Horse Fly, Haematopota sp. (Diptera: Tabanidae).</title>
        <authorList>
            <person name="Davis R.E."/>
            <person name="Shao J."/>
            <person name="Zhao Y."/>
            <person name="Gasparich G.E."/>
            <person name="Gaynor B.J."/>
            <person name="Donofrio N."/>
        </authorList>
    </citation>
    <scope>NUCLEOTIDE SEQUENCE [LARGE SCALE GENOMIC DNA]</scope>
    <source>
        <strain evidence="2 3">Tab4c</strain>
    </source>
</reference>
<keyword evidence="1" id="KW-0732">Signal</keyword>
<name>A0A0K1P671_9MOLU</name>
<dbReference type="Proteomes" id="UP000067243">
    <property type="component" value="Chromosome"/>
</dbReference>
<feature type="signal peptide" evidence="1">
    <location>
        <begin position="1"/>
        <end position="19"/>
    </location>
</feature>
<dbReference type="PATRIC" id="fig|216946.3.peg.435"/>
<dbReference type="KEGG" id="stur:STURON_00433"/>